<protein>
    <submittedName>
        <fullName evidence="1">Uncharacterized protein</fullName>
    </submittedName>
</protein>
<comment type="caution">
    <text evidence="1">The sequence shown here is derived from an EMBL/GenBank/DDBJ whole genome shotgun (WGS) entry which is preliminary data.</text>
</comment>
<name>A0ACB9NG80_BAUVA</name>
<gene>
    <name evidence="1" type="ORF">L6164_014055</name>
</gene>
<accession>A0ACB9NG80</accession>
<reference evidence="1 2" key="1">
    <citation type="journal article" date="2022" name="DNA Res.">
        <title>Chromosomal-level genome assembly of the orchid tree Bauhinia variegata (Leguminosae; Cercidoideae) supports the allotetraploid origin hypothesis of Bauhinia.</title>
        <authorList>
            <person name="Zhong Y."/>
            <person name="Chen Y."/>
            <person name="Zheng D."/>
            <person name="Pang J."/>
            <person name="Liu Y."/>
            <person name="Luo S."/>
            <person name="Meng S."/>
            <person name="Qian L."/>
            <person name="Wei D."/>
            <person name="Dai S."/>
            <person name="Zhou R."/>
        </authorList>
    </citation>
    <scope>NUCLEOTIDE SEQUENCE [LARGE SCALE GENOMIC DNA]</scope>
    <source>
        <strain evidence="1">BV-YZ2020</strain>
    </source>
</reference>
<evidence type="ECO:0000313" key="1">
    <source>
        <dbReference type="EMBL" id="KAI4335410.1"/>
    </source>
</evidence>
<evidence type="ECO:0000313" key="2">
    <source>
        <dbReference type="Proteomes" id="UP000828941"/>
    </source>
</evidence>
<dbReference type="EMBL" id="CM039431">
    <property type="protein sequence ID" value="KAI4335410.1"/>
    <property type="molecule type" value="Genomic_DNA"/>
</dbReference>
<sequence length="506" mass="56488">MKELKQIHAHAITHGLARFAFVSSRILDFCAQSQHGNLCYAETLFNHMSTPNIFDCNSMIMGFSRNSEFQKSLSIFNHMRSIGICPNSHTFTAVVKACVSLSLLEQVHTLIVRLGYLSDIYVISSLISLYSRHGAVEVARRVFDESPNSNVVSWTSLISGYCSNGLVNEARALFDAIPVRNDVSYSAMVSGYVRNGCFNKGIDLFRELKSCMHVKPNRSLLVSVLNACAAVGAFGEGKWIHSFINENGFGYELEISTALVDFYTKCGNVNAAEEIFSRMPHKDVTAWSAMILGLAINGKNQQALDLFAHMEKVGPRSNAVTIVGVLTACNHKYLLTEAWRLFGRMSKVYGISPSIEHYGCMVDILARAGQIKEAEILIKSMPMEPDGAIWGSLLNGCLMHGHVELGQRVGKLLIKLEPQHSGRYVLLANMYSRLGWWESASKIRKMMKDRAVPAISGWSFIEINQIIHKFVADDKSHSYSRDIYNVLSKLGKEPEDFLVAKDEYFI</sequence>
<proteinExistence type="predicted"/>
<keyword evidence="2" id="KW-1185">Reference proteome</keyword>
<dbReference type="Proteomes" id="UP000828941">
    <property type="component" value="Chromosome 6"/>
</dbReference>
<organism evidence="1 2">
    <name type="scientific">Bauhinia variegata</name>
    <name type="common">Purple orchid tree</name>
    <name type="synonym">Phanera variegata</name>
    <dbReference type="NCBI Taxonomy" id="167791"/>
    <lineage>
        <taxon>Eukaryota</taxon>
        <taxon>Viridiplantae</taxon>
        <taxon>Streptophyta</taxon>
        <taxon>Embryophyta</taxon>
        <taxon>Tracheophyta</taxon>
        <taxon>Spermatophyta</taxon>
        <taxon>Magnoliopsida</taxon>
        <taxon>eudicotyledons</taxon>
        <taxon>Gunneridae</taxon>
        <taxon>Pentapetalae</taxon>
        <taxon>rosids</taxon>
        <taxon>fabids</taxon>
        <taxon>Fabales</taxon>
        <taxon>Fabaceae</taxon>
        <taxon>Cercidoideae</taxon>
        <taxon>Cercideae</taxon>
        <taxon>Bauhiniinae</taxon>
        <taxon>Bauhinia</taxon>
    </lineage>
</organism>